<dbReference type="RefSeq" id="WP_154327873.1">
    <property type="nucleotide sequence ID" value="NZ_CP045696.1"/>
</dbReference>
<reference evidence="1 2" key="1">
    <citation type="submission" date="2019-08" db="EMBL/GenBank/DDBJ databases">
        <title>In-depth cultivation of the pig gut microbiome towards novel bacterial diversity and tailored functional studies.</title>
        <authorList>
            <person name="Wylensek D."/>
            <person name="Hitch T.C.A."/>
            <person name="Clavel T."/>
        </authorList>
    </citation>
    <scope>NUCLEOTIDE SEQUENCE [LARGE SCALE GENOMIC DNA]</scope>
    <source>
        <strain evidence="1 2">Oil-RF-744-WCA-WT-10</strain>
    </source>
</reference>
<gene>
    <name evidence="1" type="ORF">FYJ29_00935</name>
</gene>
<name>A0A6L5XCY1_9BACT</name>
<sequence>MNKNLAALIISITAALMLSACTHRRQAVPEPRRAVYYWRTVFRLDTAEREFLTRNHVEKIYMRYFDVVAGKQGQPAPNATIRFGQAVPRGIEVVPTVFVMNDCLSQDTAQLARRIVERVVQMNATNDIAGVKELQIDCDWTRSTQQVYFAFLRQVNRALQARGMRLSVTIRLHQLAMTPPPCDYGVLMMYNTGDLTRAGDRNPILDPRDVEPYLRHIAAYKLPLCAAYPIFSINLLFAGTTYKNMLYDADLGDTLVFRRVAPQRYVVISSRDMPSSLTDDDTHVDVGDSVIVRQVPAAVILAIHDELERRRPGINDQVIVYDLESSNINHYQQHDYEKIYHP</sequence>
<dbReference type="EMBL" id="VULT01000001">
    <property type="protein sequence ID" value="MSS16342.1"/>
    <property type="molecule type" value="Genomic_DNA"/>
</dbReference>
<accession>A0A6L5XCY1</accession>
<evidence type="ECO:0000313" key="2">
    <source>
        <dbReference type="Proteomes" id="UP000483362"/>
    </source>
</evidence>
<keyword evidence="2" id="KW-1185">Reference proteome</keyword>
<proteinExistence type="predicted"/>
<comment type="caution">
    <text evidence="1">The sequence shown here is derived from an EMBL/GenBank/DDBJ whole genome shotgun (WGS) entry which is preliminary data.</text>
</comment>
<protein>
    <recommendedName>
        <fullName evidence="3">Lipoprotein</fullName>
    </recommendedName>
</protein>
<evidence type="ECO:0000313" key="1">
    <source>
        <dbReference type="EMBL" id="MSS16342.1"/>
    </source>
</evidence>
<dbReference type="PROSITE" id="PS51257">
    <property type="entry name" value="PROKAR_LIPOPROTEIN"/>
    <property type="match status" value="1"/>
</dbReference>
<evidence type="ECO:0008006" key="3">
    <source>
        <dbReference type="Google" id="ProtNLM"/>
    </source>
</evidence>
<organism evidence="1 2">
    <name type="scientific">Sodaliphilus pleomorphus</name>
    <dbReference type="NCBI Taxonomy" id="2606626"/>
    <lineage>
        <taxon>Bacteria</taxon>
        <taxon>Pseudomonadati</taxon>
        <taxon>Bacteroidota</taxon>
        <taxon>Bacteroidia</taxon>
        <taxon>Bacteroidales</taxon>
        <taxon>Muribaculaceae</taxon>
        <taxon>Sodaliphilus</taxon>
    </lineage>
</organism>
<dbReference type="Proteomes" id="UP000483362">
    <property type="component" value="Unassembled WGS sequence"/>
</dbReference>
<dbReference type="AlphaFoldDB" id="A0A6L5XCY1"/>